<name>A0A0S3QST3_THET7</name>
<dbReference type="InterPro" id="IPR012188">
    <property type="entry name" value="ME_PTA"/>
</dbReference>
<feature type="domain" description="Malic enzyme NAD-binding" evidence="11">
    <location>
        <begin position="165"/>
        <end position="402"/>
    </location>
</feature>
<feature type="binding site" evidence="9">
    <location>
        <position position="139"/>
    </location>
    <ligand>
        <name>a divalent metal cation</name>
        <dbReference type="ChEBI" id="CHEBI:60240"/>
    </ligand>
</feature>
<feature type="domain" description="Malic enzyme N-terminal" evidence="12">
    <location>
        <begin position="20"/>
        <end position="153"/>
    </location>
</feature>
<dbReference type="InterPro" id="IPR037062">
    <property type="entry name" value="Malic_N_dom_sf"/>
</dbReference>
<dbReference type="GO" id="GO:0046872">
    <property type="term" value="F:metal ion binding"/>
    <property type="evidence" value="ECO:0007669"/>
    <property type="project" value="UniProtKB-KW"/>
</dbReference>
<feature type="active site" description="Proton acceptor" evidence="8">
    <location>
        <position position="96"/>
    </location>
</feature>
<dbReference type="PANTHER" id="PTHR43237:SF4">
    <property type="entry name" value="NADP-DEPENDENT MALIC ENZYME"/>
    <property type="match status" value="1"/>
</dbReference>
<dbReference type="InterPro" id="IPR002505">
    <property type="entry name" value="PTA_PTB"/>
</dbReference>
<feature type="binding site" evidence="10">
    <location>
        <position position="164"/>
    </location>
    <ligand>
        <name>a divalent metal cation</name>
        <dbReference type="ChEBI" id="CHEBI:60240"/>
    </ligand>
</feature>
<protein>
    <submittedName>
        <fullName evidence="13">Malate dehydrogenase (Oxaloacetate-decarboxylating)(NADP+)</fullName>
        <ecNumber evidence="13">1.1.1.40</ecNumber>
    </submittedName>
</protein>
<evidence type="ECO:0000256" key="6">
    <source>
        <dbReference type="ARBA" id="ARBA00023002"/>
    </source>
</evidence>
<evidence type="ECO:0000313" key="14">
    <source>
        <dbReference type="Proteomes" id="UP000063234"/>
    </source>
</evidence>
<dbReference type="Gene3D" id="3.40.50.10380">
    <property type="entry name" value="Malic enzyme, N-terminal domain"/>
    <property type="match status" value="1"/>
</dbReference>
<proteinExistence type="inferred from homology"/>
<evidence type="ECO:0000256" key="7">
    <source>
        <dbReference type="ARBA" id="ARBA00023268"/>
    </source>
</evidence>
<dbReference type="Pfam" id="PF00390">
    <property type="entry name" value="malic"/>
    <property type="match status" value="1"/>
</dbReference>
<dbReference type="PIRSF" id="PIRSF036684">
    <property type="entry name" value="ME_PTA"/>
    <property type="match status" value="1"/>
</dbReference>
<dbReference type="SUPFAM" id="SSF51735">
    <property type="entry name" value="NAD(P)-binding Rossmann-fold domains"/>
    <property type="match status" value="1"/>
</dbReference>
<accession>A0A0S3QST3</accession>
<dbReference type="InterPro" id="IPR015884">
    <property type="entry name" value="Malic_enzyme_CS"/>
</dbReference>
<dbReference type="InterPro" id="IPR012301">
    <property type="entry name" value="Malic_N_dom"/>
</dbReference>
<dbReference type="SUPFAM" id="SSF53659">
    <property type="entry name" value="Isocitrate/Isopropylmalate dehydrogenase-like"/>
    <property type="match status" value="1"/>
</dbReference>
<sequence length="772" mass="84763">MHKVTVRKDEVLEYHSSGRPGKLEIVVSKPCVTQRDLAIAYTPGVAWPCEEIHEDPDKAYLYTIKGNFVAVISNGTAVLGLGNIGALAGKPVMEGKCVLFKKFADIDAIDIEVETQDPDEFITVVKNLEPTFGGINLEDIKAPECFYIEEKLRELMNIPVFHDDQHGTAIITTAALINALELAGKKPEEVKVVINGAGAAGIACAKMFMLIGVKKENIIMCDSKGVIYKGRQVGMNPYKEQFATDLPVRTLEEAAEGADVLLGLSVKGAFTQEMVKKMAKNPIIFACANPDPEITPEEVFEVRDDAIMATGRSDYPNQVNNLLGFPHIFRGALDVRATTINEEMKLAAAKALAALAKEEVPESVLRAYDLEHLEFGRDYIIPKPVDPRVPLWVAPAVAKAAMETGVARKPIEDFEEYKIQLEKRLKGKAGEVMRRIMNQAKKSPKRIVFCEGDDKEIIRACQIIKDEGFGKITVIGNPEAVKRAMREAGLDLSNDIEILDPINFDKLEEYAQLLYQLRNRKGVTFKEALRLVQHDAETLAALMVYKGDADVLITGQNRHYSDALAPILRIIKPVEGIKVVSGVYMVIVKEKVYFFADATVNINPSAEDLAEIAITTADTAKRFGIEPRVAMLSFSNFGSVKHPEATKVAEAVRIVRERRPDIEIDGEMQADTALDPEILFGTYPFTTLKDTANVLIFPDLNAGNISYKICSKLGCAIVVGPILQGLSKSVQVLQRGATPSEIANLAAIGVVEAQYIAEQEKKKTADGETPLP</sequence>
<dbReference type="CDD" id="cd05311">
    <property type="entry name" value="NAD_bind_2_malic_enz"/>
    <property type="match status" value="1"/>
</dbReference>
<dbReference type="InterPro" id="IPR046346">
    <property type="entry name" value="Aminoacid_DH-like_N_sf"/>
</dbReference>
<dbReference type="AlphaFoldDB" id="A0A0S3QST3"/>
<comment type="cofactor">
    <cofactor evidence="2">
        <name>Mg(2+)</name>
        <dbReference type="ChEBI" id="CHEBI:18420"/>
    </cofactor>
</comment>
<feature type="binding site" evidence="10">
    <location>
        <position position="289"/>
    </location>
    <ligand>
        <name>a divalent metal cation</name>
        <dbReference type="ChEBI" id="CHEBI:60240"/>
    </ligand>
</feature>
<feature type="binding site" evidence="10">
    <location>
        <begin position="78"/>
        <end position="85"/>
    </location>
    <ligand>
        <name>NADP(+)</name>
        <dbReference type="ChEBI" id="CHEBI:58349"/>
    </ligand>
</feature>
<dbReference type="Gene3D" id="3.40.50.10750">
    <property type="entry name" value="Isocitrate/Isopropylmalate dehydrogenase-like"/>
    <property type="match status" value="1"/>
</dbReference>
<evidence type="ECO:0000256" key="1">
    <source>
        <dbReference type="ARBA" id="ARBA00001936"/>
    </source>
</evidence>
<reference evidence="14" key="1">
    <citation type="journal article" date="2018" name="Science">
        <title>A primordial and reversible TCA cycle in a facultatively chemolithoautotrophic thermophile.</title>
        <authorList>
            <person name="Nunoura T."/>
            <person name="Chikaraishi Y."/>
            <person name="Izaki R."/>
            <person name="Suwa T."/>
            <person name="Sato T."/>
            <person name="Harada T."/>
            <person name="Mori K."/>
            <person name="Kato Y."/>
            <person name="Miyazaki M."/>
            <person name="Shimamura S."/>
            <person name="Yanagawa K."/>
            <person name="Shuto A."/>
            <person name="Ohkouchi N."/>
            <person name="Fujita N."/>
            <person name="Takaki Y."/>
            <person name="Atomi H."/>
            <person name="Takai K."/>
        </authorList>
    </citation>
    <scope>NUCLEOTIDE SEQUENCE [LARGE SCALE GENOMIC DNA]</scope>
    <source>
        <strain evidence="14">DSM 17441 / JCM 13301 / NBRC 103674 / ABI70S6</strain>
    </source>
</reference>
<dbReference type="SMART" id="SM00919">
    <property type="entry name" value="Malic_M"/>
    <property type="match status" value="1"/>
</dbReference>
<evidence type="ECO:0000256" key="4">
    <source>
        <dbReference type="ARBA" id="ARBA00008756"/>
    </source>
</evidence>
<dbReference type="SMART" id="SM01274">
    <property type="entry name" value="malic"/>
    <property type="match status" value="1"/>
</dbReference>
<dbReference type="InterPro" id="IPR036291">
    <property type="entry name" value="NAD(P)-bd_dom_sf"/>
</dbReference>
<organism evidence="13 14">
    <name type="scientific">Thermosulfidibacter takaii (strain DSM 17441 / JCM 13301 / NBRC 103674 / ABI70S6)</name>
    <dbReference type="NCBI Taxonomy" id="1298851"/>
    <lineage>
        <taxon>Bacteria</taxon>
        <taxon>Pseudomonadati</taxon>
        <taxon>Thermosulfidibacterota</taxon>
        <taxon>Thermosulfidibacteria</taxon>
        <taxon>Thermosulfidibacterales</taxon>
        <taxon>Thermosulfidibacteraceae</taxon>
    </lineage>
</organism>
<keyword evidence="14" id="KW-1185">Reference proteome</keyword>
<evidence type="ECO:0000256" key="9">
    <source>
        <dbReference type="PIRSR" id="PIRSR036684-2"/>
    </source>
</evidence>
<dbReference type="PANTHER" id="PTHR43237">
    <property type="entry name" value="NADP-DEPENDENT MALIC ENZYME"/>
    <property type="match status" value="1"/>
</dbReference>
<dbReference type="PROSITE" id="PS00331">
    <property type="entry name" value="MALIC_ENZYMES"/>
    <property type="match status" value="1"/>
</dbReference>
<dbReference type="GO" id="GO:0051287">
    <property type="term" value="F:NAD binding"/>
    <property type="evidence" value="ECO:0007669"/>
    <property type="project" value="InterPro"/>
</dbReference>
<dbReference type="Gene3D" id="3.40.50.720">
    <property type="entry name" value="NAD(P)-binding Rossmann-like Domain"/>
    <property type="match status" value="1"/>
</dbReference>
<evidence type="ECO:0000256" key="5">
    <source>
        <dbReference type="ARBA" id="ARBA00022723"/>
    </source>
</evidence>
<evidence type="ECO:0000256" key="3">
    <source>
        <dbReference type="ARBA" id="ARBA00007686"/>
    </source>
</evidence>
<gene>
    <name evidence="13" type="primary">maeB</name>
    <name evidence="13" type="ORF">TST_0575</name>
</gene>
<evidence type="ECO:0000256" key="10">
    <source>
        <dbReference type="PIRSR" id="PIRSR036684-3"/>
    </source>
</evidence>
<comment type="similarity">
    <text evidence="3">In the N-terminal section; belongs to the malic enzymes family.</text>
</comment>
<dbReference type="EC" id="1.1.1.40" evidence="13"/>
<keyword evidence="6 13" id="KW-0560">Oxidoreductase</keyword>
<dbReference type="STRING" id="1298851.TST_0575"/>
<keyword evidence="10" id="KW-0521">NADP</keyword>
<evidence type="ECO:0000259" key="11">
    <source>
        <dbReference type="SMART" id="SM00919"/>
    </source>
</evidence>
<dbReference type="Gene3D" id="3.40.50.10950">
    <property type="match status" value="1"/>
</dbReference>
<evidence type="ECO:0000259" key="12">
    <source>
        <dbReference type="SMART" id="SM01274"/>
    </source>
</evidence>
<dbReference type="Pfam" id="PF03949">
    <property type="entry name" value="Malic_M"/>
    <property type="match status" value="1"/>
</dbReference>
<dbReference type="SUPFAM" id="SSF53223">
    <property type="entry name" value="Aminoacid dehydrogenase-like, N-terminal domain"/>
    <property type="match status" value="1"/>
</dbReference>
<dbReference type="RefSeq" id="WP_068549308.1">
    <property type="nucleotide sequence ID" value="NZ_AP013035.1"/>
</dbReference>
<dbReference type="InterPro" id="IPR042113">
    <property type="entry name" value="P_AcTrfase_dom1"/>
</dbReference>
<dbReference type="InterPro" id="IPR042112">
    <property type="entry name" value="P_AcTrfase_dom2"/>
</dbReference>
<dbReference type="GO" id="GO:0006108">
    <property type="term" value="P:malate metabolic process"/>
    <property type="evidence" value="ECO:0007669"/>
    <property type="project" value="InterPro"/>
</dbReference>
<keyword evidence="5 9" id="KW-0479">Metal-binding</keyword>
<dbReference type="EMBL" id="AP013035">
    <property type="protein sequence ID" value="BAT71381.1"/>
    <property type="molecule type" value="Genomic_DNA"/>
</dbReference>
<dbReference type="InterPro" id="IPR012302">
    <property type="entry name" value="Malic_NAD-bd"/>
</dbReference>
<dbReference type="InterPro" id="IPR051674">
    <property type="entry name" value="Malate_Decarboxylase"/>
</dbReference>
<evidence type="ECO:0000256" key="8">
    <source>
        <dbReference type="PIRSR" id="PIRSR036684-1"/>
    </source>
</evidence>
<dbReference type="KEGG" id="ttk:TST_0575"/>
<feature type="binding site" evidence="9">
    <location>
        <position position="138"/>
    </location>
    <ligand>
        <name>a divalent metal cation</name>
        <dbReference type="ChEBI" id="CHEBI:60240"/>
    </ligand>
</feature>
<dbReference type="FunFam" id="3.40.50.10380:FF:000003">
    <property type="entry name" value="NADP-dependent malic enzyme"/>
    <property type="match status" value="1"/>
</dbReference>
<dbReference type="GO" id="GO:0016746">
    <property type="term" value="F:acyltransferase activity"/>
    <property type="evidence" value="ECO:0007669"/>
    <property type="project" value="InterPro"/>
</dbReference>
<dbReference type="FunFam" id="3.40.50.720:FF:000095">
    <property type="entry name" value="NADP-dependent malic enzyme"/>
    <property type="match status" value="1"/>
</dbReference>
<comment type="similarity">
    <text evidence="4">In the C-terminal section; belongs to the phosphate acetyltransferase and butyryltransferase family.</text>
</comment>
<dbReference type="OrthoDB" id="9805787at2"/>
<keyword evidence="7" id="KW-0511">Multifunctional enzyme</keyword>
<dbReference type="PATRIC" id="fig|1298851.3.peg.598"/>
<dbReference type="Pfam" id="PF01515">
    <property type="entry name" value="PTA_PTB"/>
    <property type="match status" value="1"/>
</dbReference>
<comment type="cofactor">
    <cofactor evidence="1">
        <name>Mn(2+)</name>
        <dbReference type="ChEBI" id="CHEBI:29035"/>
    </cofactor>
</comment>
<evidence type="ECO:0000313" key="13">
    <source>
        <dbReference type="EMBL" id="BAT71381.1"/>
    </source>
</evidence>
<dbReference type="InterPro" id="IPR045213">
    <property type="entry name" value="Malic_NAD-bd_bact_type"/>
</dbReference>
<dbReference type="GO" id="GO:0004473">
    <property type="term" value="F:malate dehydrogenase (decarboxylating) (NADP+) activity"/>
    <property type="evidence" value="ECO:0007669"/>
    <property type="project" value="UniProtKB-EC"/>
</dbReference>
<evidence type="ECO:0000256" key="2">
    <source>
        <dbReference type="ARBA" id="ARBA00001946"/>
    </source>
</evidence>
<dbReference type="Proteomes" id="UP000063234">
    <property type="component" value="Chromosome"/>
</dbReference>